<dbReference type="EMBL" id="JACHLJ010000001">
    <property type="protein sequence ID" value="MBB5770864.1"/>
    <property type="molecule type" value="Genomic_DNA"/>
</dbReference>
<accession>A0A7W9L504</accession>
<proteinExistence type="predicted"/>
<dbReference type="Proteomes" id="UP000556201">
    <property type="component" value="Unassembled WGS sequence"/>
</dbReference>
<protein>
    <submittedName>
        <fullName evidence="1">Uncharacterized protein</fullName>
    </submittedName>
</protein>
<gene>
    <name evidence="1" type="ORF">HNP47_000833</name>
</gene>
<reference evidence="1 2" key="1">
    <citation type="submission" date="2020-08" db="EMBL/GenBank/DDBJ databases">
        <title>Functional genomics of gut bacteria from endangered species of beetles.</title>
        <authorList>
            <person name="Carlos-Shanley C."/>
        </authorList>
    </citation>
    <scope>NUCLEOTIDE SEQUENCE [LARGE SCALE GENOMIC DNA]</scope>
    <source>
        <strain evidence="1 2">S00192</strain>
    </source>
</reference>
<evidence type="ECO:0000313" key="2">
    <source>
        <dbReference type="Proteomes" id="UP000556201"/>
    </source>
</evidence>
<evidence type="ECO:0000313" key="1">
    <source>
        <dbReference type="EMBL" id="MBB5770864.1"/>
    </source>
</evidence>
<dbReference type="RefSeq" id="WP_184278463.1">
    <property type="nucleotide sequence ID" value="NZ_JACHLJ010000001.1"/>
</dbReference>
<organism evidence="1 2">
    <name type="scientific">Brevundimonas vesicularis</name>
    <name type="common">Pseudomonas vesicularis</name>
    <dbReference type="NCBI Taxonomy" id="41276"/>
    <lineage>
        <taxon>Bacteria</taxon>
        <taxon>Pseudomonadati</taxon>
        <taxon>Pseudomonadota</taxon>
        <taxon>Alphaproteobacteria</taxon>
        <taxon>Caulobacterales</taxon>
        <taxon>Caulobacteraceae</taxon>
        <taxon>Brevundimonas</taxon>
    </lineage>
</organism>
<comment type="caution">
    <text evidence="1">The sequence shown here is derived from an EMBL/GenBank/DDBJ whole genome shotgun (WGS) entry which is preliminary data.</text>
</comment>
<name>A0A7W9L504_BREVE</name>
<sequence length="67" mass="7334">MDLSFGVVDRAGVFPKLRATKHILGVRKIALRGEGSLNLPFSDRRCRGLEGGVGAEEEVTDHDTARR</sequence>
<dbReference type="AlphaFoldDB" id="A0A7W9L504"/>